<dbReference type="PANTHER" id="PTHR38760:SF1">
    <property type="entry name" value="ADENYLATE CYCLASE"/>
    <property type="match status" value="1"/>
</dbReference>
<dbReference type="GO" id="GO:0006171">
    <property type="term" value="P:cAMP biosynthetic process"/>
    <property type="evidence" value="ECO:0007669"/>
    <property type="project" value="InterPro"/>
</dbReference>
<dbReference type="InterPro" id="IPR000274">
    <property type="entry name" value="Adenylate_cyclase_1"/>
</dbReference>
<evidence type="ECO:0000259" key="1">
    <source>
        <dbReference type="Pfam" id="PF12633"/>
    </source>
</evidence>
<dbReference type="AlphaFoldDB" id="A0A0F9Q888"/>
<organism evidence="2">
    <name type="scientific">marine sediment metagenome</name>
    <dbReference type="NCBI Taxonomy" id="412755"/>
    <lineage>
        <taxon>unclassified sequences</taxon>
        <taxon>metagenomes</taxon>
        <taxon>ecological metagenomes</taxon>
    </lineage>
</organism>
<evidence type="ECO:0000313" key="2">
    <source>
        <dbReference type="EMBL" id="KKN38704.1"/>
    </source>
</evidence>
<protein>
    <recommendedName>
        <fullName evidence="1">Adenylate cyclase class-I N-terminal domain-containing protein</fullName>
    </recommendedName>
</protein>
<reference evidence="2" key="1">
    <citation type="journal article" date="2015" name="Nature">
        <title>Complex archaea that bridge the gap between prokaryotes and eukaryotes.</title>
        <authorList>
            <person name="Spang A."/>
            <person name="Saw J.H."/>
            <person name="Jorgensen S.L."/>
            <person name="Zaremba-Niedzwiedzka K."/>
            <person name="Martijn J."/>
            <person name="Lind A.E."/>
            <person name="van Eijk R."/>
            <person name="Schleper C."/>
            <person name="Guy L."/>
            <person name="Ettema T.J."/>
        </authorList>
    </citation>
    <scope>NUCLEOTIDE SEQUENCE</scope>
</reference>
<feature type="domain" description="Adenylate cyclase class-I N-terminal" evidence="1">
    <location>
        <begin position="6"/>
        <end position="183"/>
    </location>
</feature>
<gene>
    <name evidence="2" type="ORF">LCGC14_0750790</name>
</gene>
<sequence>MKALRLFQALNRERLHHLFALAPSQHALILDCLPLFFHLNTPTLPGYIDDKTPAGLLDYHPSTQTLDKAKQLDRRFSSRNRALRRYPLRGLYLLKPHGYISYADQAEFSLWLLYSDQLTNEQIDSLKQKSSAIQQWAREHQLILDIRLIAEQHLHDSSALSNFDRESFYCNGIVMAGYQPSWWQDDDTSTTSNQRSIDSIDFGDSQAIIDTDFINASCHHLRQFLLNGIVSIELFYFPFLLQGTIKPVSFMLKQAISDEQQGFLALDSDYLMLKALEPASTTVTLNLAREIYYRSAGERLSQQVRQSRHPWRRAFVQHCINQWQWSEMRIKQLDSKDSFQAERNFYNAIRPHCLAFINALQAYCKQESTLTTSAISELKQLYAYRFQPALNQISVLPKAVRPNSIGEPLYLYRFQDRSDWLVSKQALMVNATQGLFQHHQLLHVLAWAINNGLLGPSNHLSVTDQHQKLTTHDVTEIVHDLLSAGIDNADLTPYPMGMAHKEELVRSLLFINLEQQPSNKLTQQGLQLSSKQNDPLNYSSFNESLIVTIESLHYSSYGIWYCDDTYLEQPVMDFLTAFLLWQPKQSLQIKAHCFTPIFADKISHRLEVVVQELLSHYQQFPSHGRFIISIAGKPYQLQWHDGQVDYIPLMQEVISQQIFTHDEPFFSALAIDRSVDKDGLLALILQQQRAHQICITLVAKADHIVCFCIDEKGNVCMLTVSKMQASRLIQHLKSFLAELPSQSRTRFFILKATSRELMPVTVHNVNQSEPPFQVMLSHPSKQASLSIRINGQTFSGSLADTDFLLQIQRSLQIDTAMPVHITKLQFEDGNHHPTATYLMYKQFLEQRFRQD</sequence>
<proteinExistence type="predicted"/>
<dbReference type="InterPro" id="IPR024685">
    <property type="entry name" value="Adenylate_cyclase_1_N"/>
</dbReference>
<accession>A0A0F9Q888</accession>
<dbReference type="Pfam" id="PF12633">
    <property type="entry name" value="Adenyl_cycl_N"/>
    <property type="match status" value="1"/>
</dbReference>
<dbReference type="Pfam" id="PF01295">
    <property type="entry name" value="Adenylate_cycl"/>
    <property type="match status" value="1"/>
</dbReference>
<dbReference type="GO" id="GO:0004016">
    <property type="term" value="F:adenylate cyclase activity"/>
    <property type="evidence" value="ECO:0007669"/>
    <property type="project" value="InterPro"/>
</dbReference>
<name>A0A0F9Q888_9ZZZZ</name>
<dbReference type="PANTHER" id="PTHR38760">
    <property type="entry name" value="ADENYLATE CYCLASE"/>
    <property type="match status" value="1"/>
</dbReference>
<comment type="caution">
    <text evidence="2">The sequence shown here is derived from an EMBL/GenBank/DDBJ whole genome shotgun (WGS) entry which is preliminary data.</text>
</comment>
<dbReference type="EMBL" id="LAZR01001809">
    <property type="protein sequence ID" value="KKN38704.1"/>
    <property type="molecule type" value="Genomic_DNA"/>
</dbReference>